<protein>
    <submittedName>
        <fullName evidence="1">Uncharacterized protein</fullName>
    </submittedName>
</protein>
<dbReference type="Proteomes" id="UP000053660">
    <property type="component" value="Unassembled WGS sequence"/>
</dbReference>
<accession>A0A0B1SRR6</accession>
<gene>
    <name evidence="1" type="ORF">OESDEN_13662</name>
</gene>
<evidence type="ECO:0000313" key="1">
    <source>
        <dbReference type="EMBL" id="KHJ86581.1"/>
    </source>
</evidence>
<organism evidence="1 2">
    <name type="scientific">Oesophagostomum dentatum</name>
    <name type="common">Nodular worm</name>
    <dbReference type="NCBI Taxonomy" id="61180"/>
    <lineage>
        <taxon>Eukaryota</taxon>
        <taxon>Metazoa</taxon>
        <taxon>Ecdysozoa</taxon>
        <taxon>Nematoda</taxon>
        <taxon>Chromadorea</taxon>
        <taxon>Rhabditida</taxon>
        <taxon>Rhabditina</taxon>
        <taxon>Rhabditomorpha</taxon>
        <taxon>Strongyloidea</taxon>
        <taxon>Strongylidae</taxon>
        <taxon>Oesophagostomum</taxon>
    </lineage>
</organism>
<proteinExistence type="predicted"/>
<dbReference type="EMBL" id="KN559944">
    <property type="protein sequence ID" value="KHJ86581.1"/>
    <property type="molecule type" value="Genomic_DNA"/>
</dbReference>
<name>A0A0B1SRR6_OESDE</name>
<dbReference type="AlphaFoldDB" id="A0A0B1SRR6"/>
<evidence type="ECO:0000313" key="2">
    <source>
        <dbReference type="Proteomes" id="UP000053660"/>
    </source>
</evidence>
<keyword evidence="2" id="KW-1185">Reference proteome</keyword>
<sequence>MWRMVESCELSLFLESVSMESSGKMWW</sequence>
<reference evidence="1 2" key="1">
    <citation type="submission" date="2014-03" db="EMBL/GenBank/DDBJ databases">
        <title>Draft genome of the hookworm Oesophagostomum dentatum.</title>
        <authorList>
            <person name="Mitreva M."/>
        </authorList>
    </citation>
    <scope>NUCLEOTIDE SEQUENCE [LARGE SCALE GENOMIC DNA]</scope>
    <source>
        <strain evidence="1 2">OD-Hann</strain>
    </source>
</reference>